<evidence type="ECO:0000313" key="1">
    <source>
        <dbReference type="EMBL" id="TCC40991.1"/>
    </source>
</evidence>
<reference evidence="1 2" key="1">
    <citation type="submission" date="2019-02" db="EMBL/GenBank/DDBJ databases">
        <title>Kribbella capetownensis sp. nov. and Kribbella speibonae sp. nov., isolated from soil.</title>
        <authorList>
            <person name="Curtis S.M."/>
            <person name="Norton I."/>
            <person name="Everest G.J."/>
            <person name="Meyers P.R."/>
        </authorList>
    </citation>
    <scope>NUCLEOTIDE SEQUENCE [LARGE SCALE GENOMIC DNA]</scope>
    <source>
        <strain evidence="1 2">YM55</strain>
    </source>
</reference>
<name>A0A4R0J3G8_9ACTN</name>
<dbReference type="Proteomes" id="UP000294225">
    <property type="component" value="Unassembled WGS sequence"/>
</dbReference>
<dbReference type="AlphaFoldDB" id="A0A4R0J3G8"/>
<dbReference type="RefSeq" id="WP_131495491.1">
    <property type="nucleotide sequence ID" value="NZ_SJKC01000001.1"/>
</dbReference>
<proteinExistence type="predicted"/>
<comment type="caution">
    <text evidence="1">The sequence shown here is derived from an EMBL/GenBank/DDBJ whole genome shotgun (WGS) entry which is preliminary data.</text>
</comment>
<accession>A0A4R0J3G8</accession>
<sequence length="66" mass="7582">MSRQKTKHDDYAVASAQGGMKLTDWLTTVQSEGWIWDGGRPQVLFVDGEPVLRHRFERIWPPISKA</sequence>
<gene>
    <name evidence="1" type="ORF">E0H92_04770</name>
</gene>
<dbReference type="EMBL" id="SJKC01000001">
    <property type="protein sequence ID" value="TCC40991.1"/>
    <property type="molecule type" value="Genomic_DNA"/>
</dbReference>
<organism evidence="1 2">
    <name type="scientific">Kribbella speibonae</name>
    <dbReference type="NCBI Taxonomy" id="1572660"/>
    <lineage>
        <taxon>Bacteria</taxon>
        <taxon>Bacillati</taxon>
        <taxon>Actinomycetota</taxon>
        <taxon>Actinomycetes</taxon>
        <taxon>Propionibacteriales</taxon>
        <taxon>Kribbellaceae</taxon>
        <taxon>Kribbella</taxon>
    </lineage>
</organism>
<protein>
    <submittedName>
        <fullName evidence="1">Uncharacterized protein</fullName>
    </submittedName>
</protein>
<evidence type="ECO:0000313" key="2">
    <source>
        <dbReference type="Proteomes" id="UP000294225"/>
    </source>
</evidence>